<dbReference type="eggNOG" id="ENOG5032HPJ">
    <property type="taxonomic scope" value="Bacteria"/>
</dbReference>
<gene>
    <name evidence="1" type="ORF">Mucpa_4127</name>
</gene>
<dbReference type="RefSeq" id="WP_008508970.1">
    <property type="nucleotide sequence ID" value="NZ_CM001403.1"/>
</dbReference>
<name>H1Y2N9_9SPHI</name>
<dbReference type="AlphaFoldDB" id="H1Y2N9"/>
<protein>
    <submittedName>
        <fullName evidence="1">Uncharacterized protein</fullName>
    </submittedName>
</protein>
<accession>H1Y2N9</accession>
<dbReference type="EMBL" id="CM001403">
    <property type="protein sequence ID" value="EHQ28218.1"/>
    <property type="molecule type" value="Genomic_DNA"/>
</dbReference>
<dbReference type="HOGENOM" id="CLU_2570061_0_0_10"/>
<reference evidence="1" key="1">
    <citation type="submission" date="2011-09" db="EMBL/GenBank/DDBJ databases">
        <title>The permanent draft genome of Mucilaginibacter paludis DSM 18603.</title>
        <authorList>
            <consortium name="US DOE Joint Genome Institute (JGI-PGF)"/>
            <person name="Lucas S."/>
            <person name="Han J."/>
            <person name="Lapidus A."/>
            <person name="Bruce D."/>
            <person name="Goodwin L."/>
            <person name="Pitluck S."/>
            <person name="Peters L."/>
            <person name="Kyrpides N."/>
            <person name="Mavromatis K."/>
            <person name="Ivanova N."/>
            <person name="Mikhailova N."/>
            <person name="Held B."/>
            <person name="Detter J.C."/>
            <person name="Tapia R."/>
            <person name="Han C."/>
            <person name="Land M."/>
            <person name="Hauser L."/>
            <person name="Markowitz V."/>
            <person name="Cheng J.-F."/>
            <person name="Hugenholtz P."/>
            <person name="Woyke T."/>
            <person name="Wu D."/>
            <person name="Tindall B."/>
            <person name="Brambilla E."/>
            <person name="Klenk H.-P."/>
            <person name="Eisen J.A."/>
        </authorList>
    </citation>
    <scope>NUCLEOTIDE SEQUENCE [LARGE SCALE GENOMIC DNA]</scope>
    <source>
        <strain evidence="1">DSM 18603</strain>
    </source>
</reference>
<keyword evidence="2" id="KW-1185">Reference proteome</keyword>
<organism evidence="1 2">
    <name type="scientific">Mucilaginibacter paludis DSM 18603</name>
    <dbReference type="NCBI Taxonomy" id="714943"/>
    <lineage>
        <taxon>Bacteria</taxon>
        <taxon>Pseudomonadati</taxon>
        <taxon>Bacteroidota</taxon>
        <taxon>Sphingobacteriia</taxon>
        <taxon>Sphingobacteriales</taxon>
        <taxon>Sphingobacteriaceae</taxon>
        <taxon>Mucilaginibacter</taxon>
    </lineage>
</organism>
<dbReference type="OrthoDB" id="798940at2"/>
<evidence type="ECO:0000313" key="1">
    <source>
        <dbReference type="EMBL" id="EHQ28218.1"/>
    </source>
</evidence>
<dbReference type="Proteomes" id="UP000002774">
    <property type="component" value="Chromosome"/>
</dbReference>
<proteinExistence type="predicted"/>
<sequence>MQTTYRIKAQDISMTFLKSLKTLFAGQEIEIIVKSLEPVEKDIPNRQKGMLELIKRNRENAPIISADVDMRKLIDESQYPS</sequence>
<dbReference type="STRING" id="714943.Mucpa_4127"/>
<evidence type="ECO:0000313" key="2">
    <source>
        <dbReference type="Proteomes" id="UP000002774"/>
    </source>
</evidence>